<evidence type="ECO:0000313" key="2">
    <source>
        <dbReference type="EMBL" id="MBN0988551.1"/>
    </source>
</evidence>
<dbReference type="Proteomes" id="UP000760472">
    <property type="component" value="Unassembled WGS sequence"/>
</dbReference>
<evidence type="ECO:0000256" key="1">
    <source>
        <dbReference type="SAM" id="MobiDB-lite"/>
    </source>
</evidence>
<proteinExistence type="predicted"/>
<evidence type="ECO:0000313" key="3">
    <source>
        <dbReference type="Proteomes" id="UP000760472"/>
    </source>
</evidence>
<organism evidence="2 3">
    <name type="scientific">Amphritea pacifica</name>
    <dbReference type="NCBI Taxonomy" id="2811233"/>
    <lineage>
        <taxon>Bacteria</taxon>
        <taxon>Pseudomonadati</taxon>
        <taxon>Pseudomonadota</taxon>
        <taxon>Gammaproteobacteria</taxon>
        <taxon>Oceanospirillales</taxon>
        <taxon>Oceanospirillaceae</taxon>
        <taxon>Amphritea</taxon>
    </lineage>
</organism>
<gene>
    <name evidence="2" type="ORF">JW498_14365</name>
</gene>
<sequence>MLKRFQQAGHRPIALIGGATDDWRSPFQSHRTKSECDRND</sequence>
<name>A0ABS2WAD7_9GAMM</name>
<reference evidence="2 3" key="1">
    <citation type="submission" date="2021-02" db="EMBL/GenBank/DDBJ databases">
        <title>A novel species of genus Amphritea isolated from a fishpond in China.</title>
        <authorList>
            <person name="Lu H."/>
        </authorList>
    </citation>
    <scope>NUCLEOTIDE SEQUENCE [LARGE SCALE GENOMIC DNA]</scope>
    <source>
        <strain evidence="2 3">RP18W</strain>
    </source>
</reference>
<comment type="caution">
    <text evidence="2">The sequence shown here is derived from an EMBL/GenBank/DDBJ whole genome shotgun (WGS) entry which is preliminary data.</text>
</comment>
<protein>
    <submittedName>
        <fullName evidence="2">Uncharacterized protein</fullName>
    </submittedName>
</protein>
<accession>A0ABS2WAD7</accession>
<dbReference type="RefSeq" id="WP_205210269.1">
    <property type="nucleotide sequence ID" value="NZ_JAFFZO010000013.1"/>
</dbReference>
<feature type="region of interest" description="Disordered" evidence="1">
    <location>
        <begin position="1"/>
        <end position="40"/>
    </location>
</feature>
<dbReference type="EMBL" id="JAFFZP010000023">
    <property type="protein sequence ID" value="MBN0988551.1"/>
    <property type="molecule type" value="Genomic_DNA"/>
</dbReference>
<keyword evidence="3" id="KW-1185">Reference proteome</keyword>